<comment type="caution">
    <text evidence="2">The sequence shown here is derived from an EMBL/GenBank/DDBJ whole genome shotgun (WGS) entry which is preliminary data.</text>
</comment>
<protein>
    <recommendedName>
        <fullName evidence="4">Secreted protein</fullName>
    </recommendedName>
</protein>
<gene>
    <name evidence="2" type="ORF">ACFOUW_24740</name>
</gene>
<organism evidence="2 3">
    <name type="scientific">Tenggerimyces flavus</name>
    <dbReference type="NCBI Taxonomy" id="1708749"/>
    <lineage>
        <taxon>Bacteria</taxon>
        <taxon>Bacillati</taxon>
        <taxon>Actinomycetota</taxon>
        <taxon>Actinomycetes</taxon>
        <taxon>Propionibacteriales</taxon>
        <taxon>Nocardioidaceae</taxon>
        <taxon>Tenggerimyces</taxon>
    </lineage>
</organism>
<feature type="signal peptide" evidence="1">
    <location>
        <begin position="1"/>
        <end position="30"/>
    </location>
</feature>
<evidence type="ECO:0000313" key="2">
    <source>
        <dbReference type="EMBL" id="MFC3764065.1"/>
    </source>
</evidence>
<evidence type="ECO:0000256" key="1">
    <source>
        <dbReference type="SAM" id="SignalP"/>
    </source>
</evidence>
<keyword evidence="1" id="KW-0732">Signal</keyword>
<dbReference type="Proteomes" id="UP001595699">
    <property type="component" value="Unassembled WGS sequence"/>
</dbReference>
<evidence type="ECO:0008006" key="4">
    <source>
        <dbReference type="Google" id="ProtNLM"/>
    </source>
</evidence>
<accession>A0ABV7YJ14</accession>
<dbReference type="EMBL" id="JBHRZH010000022">
    <property type="protein sequence ID" value="MFC3764065.1"/>
    <property type="molecule type" value="Genomic_DNA"/>
</dbReference>
<feature type="chain" id="PRO_5047381387" description="Secreted protein" evidence="1">
    <location>
        <begin position="31"/>
        <end position="141"/>
    </location>
</feature>
<dbReference type="RefSeq" id="WP_205116096.1">
    <property type="nucleotide sequence ID" value="NZ_JAFBCM010000001.1"/>
</dbReference>
<evidence type="ECO:0000313" key="3">
    <source>
        <dbReference type="Proteomes" id="UP001595699"/>
    </source>
</evidence>
<name>A0ABV7YJ14_9ACTN</name>
<proteinExistence type="predicted"/>
<reference evidence="3" key="1">
    <citation type="journal article" date="2019" name="Int. J. Syst. Evol. Microbiol.">
        <title>The Global Catalogue of Microorganisms (GCM) 10K type strain sequencing project: providing services to taxonomists for standard genome sequencing and annotation.</title>
        <authorList>
            <consortium name="The Broad Institute Genomics Platform"/>
            <consortium name="The Broad Institute Genome Sequencing Center for Infectious Disease"/>
            <person name="Wu L."/>
            <person name="Ma J."/>
        </authorList>
    </citation>
    <scope>NUCLEOTIDE SEQUENCE [LARGE SCALE GENOMIC DNA]</scope>
    <source>
        <strain evidence="3">CGMCC 4.7241</strain>
    </source>
</reference>
<sequence>MKLRKAAALLAATLAPAGLLVGMTATQASAAVDCVVSNPDAYNGWAWTVRAKNGKGNATFYEYDEKLTVRDTDGNGVRTQAQILWCYNGAWRHYGYYDSGPNEGSVDTETYDLNFRDGRKLIMIVREKDGTDASGAYLMIA</sequence>
<keyword evidence="3" id="KW-1185">Reference proteome</keyword>